<dbReference type="InterPro" id="IPR036514">
    <property type="entry name" value="SGNH_hydro_sf"/>
</dbReference>
<dbReference type="AlphaFoldDB" id="A0A433UVD6"/>
<dbReference type="InterPro" id="IPR013424">
    <property type="entry name" value="Ice-binding_C"/>
</dbReference>
<evidence type="ECO:0000313" key="5">
    <source>
        <dbReference type="Proteomes" id="UP000276103"/>
    </source>
</evidence>
<dbReference type="GO" id="GO:0006629">
    <property type="term" value="P:lipid metabolic process"/>
    <property type="evidence" value="ECO:0007669"/>
    <property type="project" value="InterPro"/>
</dbReference>
<reference evidence="4 5" key="1">
    <citation type="journal article" date="2019" name="Genome Biol. Evol.">
        <title>Day and night: Metabolic profiles and evolutionary relationships of six axenic non-marine cyanobacteria.</title>
        <authorList>
            <person name="Will S.E."/>
            <person name="Henke P."/>
            <person name="Boedeker C."/>
            <person name="Huang S."/>
            <person name="Brinkmann H."/>
            <person name="Rohde M."/>
            <person name="Jarek M."/>
            <person name="Friedl T."/>
            <person name="Seufert S."/>
            <person name="Schumacher M."/>
            <person name="Overmann J."/>
            <person name="Neumann-Schaal M."/>
            <person name="Petersen J."/>
        </authorList>
    </citation>
    <scope>NUCLEOTIDE SEQUENCE [LARGE SCALE GENOMIC DNA]</scope>
    <source>
        <strain evidence="4 5">SAG 1403-4b</strain>
    </source>
</reference>
<dbReference type="InterPro" id="IPR008265">
    <property type="entry name" value="Lipase_GDSL_AS"/>
</dbReference>
<evidence type="ECO:0000259" key="3">
    <source>
        <dbReference type="Pfam" id="PF07589"/>
    </source>
</evidence>
<protein>
    <submittedName>
        <fullName evidence="4">Esterase</fullName>
    </submittedName>
</protein>
<dbReference type="Pfam" id="PF00657">
    <property type="entry name" value="Lipase_GDSL"/>
    <property type="match status" value="1"/>
</dbReference>
<comment type="caution">
    <text evidence="4">The sequence shown here is derived from an EMBL/GenBank/DDBJ whole genome shotgun (WGS) entry which is preliminary data.</text>
</comment>
<evidence type="ECO:0000313" key="4">
    <source>
        <dbReference type="EMBL" id="RUS97776.1"/>
    </source>
</evidence>
<dbReference type="PROSITE" id="PS01098">
    <property type="entry name" value="LIPASE_GDSL_SER"/>
    <property type="match status" value="1"/>
</dbReference>
<dbReference type="SUPFAM" id="SSF52266">
    <property type="entry name" value="SGNH hydrolase"/>
    <property type="match status" value="1"/>
</dbReference>
<dbReference type="InterPro" id="IPR051058">
    <property type="entry name" value="GDSL_Est/Lipase"/>
</dbReference>
<dbReference type="Pfam" id="PF07589">
    <property type="entry name" value="PEP-CTERM"/>
    <property type="match status" value="1"/>
</dbReference>
<keyword evidence="1" id="KW-0378">Hydrolase</keyword>
<dbReference type="GO" id="GO:0016298">
    <property type="term" value="F:lipase activity"/>
    <property type="evidence" value="ECO:0007669"/>
    <property type="project" value="InterPro"/>
</dbReference>
<dbReference type="OrthoDB" id="5292073at2"/>
<keyword evidence="5" id="KW-1185">Reference proteome</keyword>
<dbReference type="RefSeq" id="WP_127053489.1">
    <property type="nucleotide sequence ID" value="NZ_RSCM01000004.1"/>
</dbReference>
<dbReference type="InterPro" id="IPR001087">
    <property type="entry name" value="GDSL"/>
</dbReference>
<dbReference type="Gene3D" id="3.40.50.1110">
    <property type="entry name" value="SGNH hydrolase"/>
    <property type="match status" value="1"/>
</dbReference>
<dbReference type="PANTHER" id="PTHR45648:SF22">
    <property type="entry name" value="GDSL LIPASE_ACYLHYDROLASE FAMILY PROTEIN (AFU_ORTHOLOGUE AFUA_4G14700)"/>
    <property type="match status" value="1"/>
</dbReference>
<evidence type="ECO:0000256" key="1">
    <source>
        <dbReference type="ARBA" id="ARBA00022801"/>
    </source>
</evidence>
<dbReference type="PANTHER" id="PTHR45648">
    <property type="entry name" value="GDSL LIPASE/ACYLHYDROLASE FAMILY PROTEIN (AFU_ORTHOLOGUE AFUA_4G14700)"/>
    <property type="match status" value="1"/>
</dbReference>
<evidence type="ECO:0000256" key="2">
    <source>
        <dbReference type="SAM" id="SignalP"/>
    </source>
</evidence>
<gene>
    <name evidence="4" type="ORF">DSM107003_16510</name>
</gene>
<sequence length="365" mass="39095">MKKQVIAAGFILFSFMLPLKASAANFSNFYVFGDSLSDTGNAFNFTQSLGNQVPVLPPNPPYFDGRFSNNKIWVDYLGDSLNLTPTPFTTLGNPPFNTTILNQSINFAVGGASSGLGNAVFPNLPLPGVLEQVALFTQPFLTTNQKLDTNALYTIWGGGNDYVFETDPNPNQTVQNLSTAIDSLAKAGAKNIMVFNLPDLGKTPLALANQQSQNLTALTIGHNNKLAENLSLFKSNKPDINLINVDVFSLFNQVVDNPGNFGFTNVTNPCVVGDFTNITSVCNTNEQNDFVFFDSLHPTTNAHHLIADAALSAISHQSVPEPSAALGIFAFGALGATGVMKRKKKAINSANQVLVGQSSHTKVES</sequence>
<feature type="domain" description="Ice-binding protein C-terminal" evidence="3">
    <location>
        <begin position="318"/>
        <end position="342"/>
    </location>
</feature>
<dbReference type="EMBL" id="RSCM01000004">
    <property type="protein sequence ID" value="RUS97776.1"/>
    <property type="molecule type" value="Genomic_DNA"/>
</dbReference>
<dbReference type="CDD" id="cd01846">
    <property type="entry name" value="fatty_acyltransferase_like"/>
    <property type="match status" value="1"/>
</dbReference>
<feature type="chain" id="PRO_5018979132" evidence="2">
    <location>
        <begin position="24"/>
        <end position="365"/>
    </location>
</feature>
<feature type="signal peptide" evidence="2">
    <location>
        <begin position="1"/>
        <end position="23"/>
    </location>
</feature>
<keyword evidence="2" id="KW-0732">Signal</keyword>
<proteinExistence type="predicted"/>
<accession>A0A433UVD6</accession>
<dbReference type="Proteomes" id="UP000276103">
    <property type="component" value="Unassembled WGS sequence"/>
</dbReference>
<name>A0A433UVD6_ANAVA</name>
<organism evidence="4 5">
    <name type="scientific">Trichormus variabilis SAG 1403-4b</name>
    <dbReference type="NCBI Taxonomy" id="447716"/>
    <lineage>
        <taxon>Bacteria</taxon>
        <taxon>Bacillati</taxon>
        <taxon>Cyanobacteriota</taxon>
        <taxon>Cyanophyceae</taxon>
        <taxon>Nostocales</taxon>
        <taxon>Nostocaceae</taxon>
        <taxon>Trichormus</taxon>
    </lineage>
</organism>